<keyword evidence="2" id="KW-1185">Reference proteome</keyword>
<dbReference type="RefSeq" id="WP_126619248.1">
    <property type="nucleotide sequence ID" value="NZ_CP034563.1"/>
</dbReference>
<dbReference type="OrthoDB" id="947434at2"/>
<accession>A0A3Q9FQ54</accession>
<sequence>MNKFISLLTIALFFSVIVNAQTKFDVLIGINISNLYVTENNTDNKLLSSSPGIGYNLGLLRRVNLSVKSNFKYGIVFKRIVSETINAKAINDFISIPLLINYRVFTSKLRVEGGFVPEVALKYSVAGINYPIRFFGEEHTYRMLNVEYQIGIIYQTNFISVGLNFSNMIFNEHHSNDVVNTKSYTFSLNLNYNI</sequence>
<proteinExistence type="predicted"/>
<evidence type="ECO:0008006" key="3">
    <source>
        <dbReference type="Google" id="ProtNLM"/>
    </source>
</evidence>
<dbReference type="Proteomes" id="UP000267268">
    <property type="component" value="Chromosome 2"/>
</dbReference>
<protein>
    <recommendedName>
        <fullName evidence="3">Outer membrane protein beta-barrel domain-containing protein</fullName>
    </recommendedName>
</protein>
<reference evidence="1 2" key="1">
    <citation type="submission" date="2018-12" db="EMBL/GenBank/DDBJ databases">
        <title>Flammeovirga pectinis sp. nov., isolated from the gut of the Korean scallop, Patinopecten yessoensis.</title>
        <authorList>
            <person name="Bae J.-W."/>
            <person name="Jeong Y.-S."/>
            <person name="Kang W."/>
        </authorList>
    </citation>
    <scope>NUCLEOTIDE SEQUENCE [LARGE SCALE GENOMIC DNA]</scope>
    <source>
        <strain evidence="1 2">L12M1</strain>
    </source>
</reference>
<organism evidence="1 2">
    <name type="scientific">Flammeovirga pectinis</name>
    <dbReference type="NCBI Taxonomy" id="2494373"/>
    <lineage>
        <taxon>Bacteria</taxon>
        <taxon>Pseudomonadati</taxon>
        <taxon>Bacteroidota</taxon>
        <taxon>Cytophagia</taxon>
        <taxon>Cytophagales</taxon>
        <taxon>Flammeovirgaceae</taxon>
        <taxon>Flammeovirga</taxon>
    </lineage>
</organism>
<dbReference type="AlphaFoldDB" id="A0A3Q9FQ54"/>
<name>A0A3Q9FQ54_9BACT</name>
<dbReference type="EMBL" id="CP034563">
    <property type="protein sequence ID" value="AZQ64984.1"/>
    <property type="molecule type" value="Genomic_DNA"/>
</dbReference>
<dbReference type="KEGG" id="fll:EI427_22445"/>
<evidence type="ECO:0000313" key="2">
    <source>
        <dbReference type="Proteomes" id="UP000267268"/>
    </source>
</evidence>
<gene>
    <name evidence="1" type="ORF">EI427_22445</name>
</gene>
<evidence type="ECO:0000313" key="1">
    <source>
        <dbReference type="EMBL" id="AZQ64984.1"/>
    </source>
</evidence>